<evidence type="ECO:0000313" key="2">
    <source>
        <dbReference type="Proteomes" id="UP001054252"/>
    </source>
</evidence>
<dbReference type="EMBL" id="BPVZ01000036">
    <property type="protein sequence ID" value="GKV12123.1"/>
    <property type="molecule type" value="Genomic_DNA"/>
</dbReference>
<name>A0AAV5JLA7_9ROSI</name>
<comment type="caution">
    <text evidence="1">The sequence shown here is derived from an EMBL/GenBank/DDBJ whole genome shotgun (WGS) entry which is preliminary data.</text>
</comment>
<sequence length="48" mass="5277">MEKSPERGRDSYTNCLFDQVIKGSLKCLGQDSSNEQAEGCPLDEGLQV</sequence>
<dbReference type="Proteomes" id="UP001054252">
    <property type="component" value="Unassembled WGS sequence"/>
</dbReference>
<gene>
    <name evidence="1" type="ORF">SLEP1_g23314</name>
</gene>
<accession>A0AAV5JLA7</accession>
<organism evidence="1 2">
    <name type="scientific">Rubroshorea leprosula</name>
    <dbReference type="NCBI Taxonomy" id="152421"/>
    <lineage>
        <taxon>Eukaryota</taxon>
        <taxon>Viridiplantae</taxon>
        <taxon>Streptophyta</taxon>
        <taxon>Embryophyta</taxon>
        <taxon>Tracheophyta</taxon>
        <taxon>Spermatophyta</taxon>
        <taxon>Magnoliopsida</taxon>
        <taxon>eudicotyledons</taxon>
        <taxon>Gunneridae</taxon>
        <taxon>Pentapetalae</taxon>
        <taxon>rosids</taxon>
        <taxon>malvids</taxon>
        <taxon>Malvales</taxon>
        <taxon>Dipterocarpaceae</taxon>
        <taxon>Rubroshorea</taxon>
    </lineage>
</organism>
<proteinExistence type="predicted"/>
<evidence type="ECO:0000313" key="1">
    <source>
        <dbReference type="EMBL" id="GKV12123.1"/>
    </source>
</evidence>
<dbReference type="AlphaFoldDB" id="A0AAV5JLA7"/>
<keyword evidence="2" id="KW-1185">Reference proteome</keyword>
<protein>
    <submittedName>
        <fullName evidence="1">Uncharacterized protein</fullName>
    </submittedName>
</protein>
<reference evidence="1 2" key="1">
    <citation type="journal article" date="2021" name="Commun. Biol.">
        <title>The genome of Shorea leprosula (Dipterocarpaceae) highlights the ecological relevance of drought in aseasonal tropical rainforests.</title>
        <authorList>
            <person name="Ng K.K.S."/>
            <person name="Kobayashi M.J."/>
            <person name="Fawcett J.A."/>
            <person name="Hatakeyama M."/>
            <person name="Paape T."/>
            <person name="Ng C.H."/>
            <person name="Ang C.C."/>
            <person name="Tnah L.H."/>
            <person name="Lee C.T."/>
            <person name="Nishiyama T."/>
            <person name="Sese J."/>
            <person name="O'Brien M.J."/>
            <person name="Copetti D."/>
            <person name="Mohd Noor M.I."/>
            <person name="Ong R.C."/>
            <person name="Putra M."/>
            <person name="Sireger I.Z."/>
            <person name="Indrioko S."/>
            <person name="Kosugi Y."/>
            <person name="Izuno A."/>
            <person name="Isagi Y."/>
            <person name="Lee S.L."/>
            <person name="Shimizu K.K."/>
        </authorList>
    </citation>
    <scope>NUCLEOTIDE SEQUENCE [LARGE SCALE GENOMIC DNA]</scope>
    <source>
        <strain evidence="1">214</strain>
    </source>
</reference>